<reference evidence="3" key="1">
    <citation type="submission" date="2011-05" db="EMBL/GenBank/DDBJ databases">
        <authorList>
            <person name="Richards S.R."/>
            <person name="Qu J."/>
            <person name="Jiang H."/>
            <person name="Jhangiani S.N."/>
            <person name="Agravi P."/>
            <person name="Goodspeed R."/>
            <person name="Gross S."/>
            <person name="Mandapat C."/>
            <person name="Jackson L."/>
            <person name="Mathew T."/>
            <person name="Pu L."/>
            <person name="Thornton R."/>
            <person name="Saada N."/>
            <person name="Wilczek-Boney K.B."/>
            <person name="Lee S."/>
            <person name="Kovar C."/>
            <person name="Wu Y."/>
            <person name="Scherer S.E."/>
            <person name="Worley K.C."/>
            <person name="Muzny D.M."/>
            <person name="Gibbs R."/>
        </authorList>
    </citation>
    <scope>NUCLEOTIDE SEQUENCE</scope>
    <source>
        <strain evidence="3">Brora</strain>
    </source>
</reference>
<keyword evidence="1" id="KW-0472">Membrane</keyword>
<reference evidence="2" key="2">
    <citation type="submission" date="2015-02" db="UniProtKB">
        <authorList>
            <consortium name="EnsemblMetazoa"/>
        </authorList>
    </citation>
    <scope>IDENTIFICATION</scope>
</reference>
<evidence type="ECO:0000313" key="3">
    <source>
        <dbReference type="Proteomes" id="UP000014500"/>
    </source>
</evidence>
<name>T1IQ36_STRMM</name>
<dbReference type="EMBL" id="JH431284">
    <property type="status" value="NOT_ANNOTATED_CDS"/>
    <property type="molecule type" value="Genomic_DNA"/>
</dbReference>
<protein>
    <submittedName>
        <fullName evidence="2">Uncharacterized protein</fullName>
    </submittedName>
</protein>
<dbReference type="HOGENOM" id="CLU_2925514_0_0_1"/>
<accession>T1IQ36</accession>
<dbReference type="AlphaFoldDB" id="T1IQ36"/>
<dbReference type="EnsemblMetazoa" id="SMAR003143-RA">
    <property type="protein sequence ID" value="SMAR003143-PA"/>
    <property type="gene ID" value="SMAR003143"/>
</dbReference>
<keyword evidence="3" id="KW-1185">Reference proteome</keyword>
<evidence type="ECO:0000313" key="2">
    <source>
        <dbReference type="EnsemblMetazoa" id="SMAR003143-PA"/>
    </source>
</evidence>
<evidence type="ECO:0000256" key="1">
    <source>
        <dbReference type="SAM" id="Phobius"/>
    </source>
</evidence>
<dbReference type="Proteomes" id="UP000014500">
    <property type="component" value="Unassembled WGS sequence"/>
</dbReference>
<organism evidence="2 3">
    <name type="scientific">Strigamia maritima</name>
    <name type="common">European centipede</name>
    <name type="synonym">Geophilus maritimus</name>
    <dbReference type="NCBI Taxonomy" id="126957"/>
    <lineage>
        <taxon>Eukaryota</taxon>
        <taxon>Metazoa</taxon>
        <taxon>Ecdysozoa</taxon>
        <taxon>Arthropoda</taxon>
        <taxon>Myriapoda</taxon>
        <taxon>Chilopoda</taxon>
        <taxon>Pleurostigmophora</taxon>
        <taxon>Geophilomorpha</taxon>
        <taxon>Linotaeniidae</taxon>
        <taxon>Strigamia</taxon>
    </lineage>
</organism>
<feature type="transmembrane region" description="Helical" evidence="1">
    <location>
        <begin position="6"/>
        <end position="26"/>
    </location>
</feature>
<keyword evidence="1" id="KW-0812">Transmembrane</keyword>
<sequence length="61" mass="7106">MINDYVTKLIWVLPAIFDSIIVIMYTCEFSCRITVCSFYLLLIVLCIPDANSEYEEIPHTE</sequence>
<proteinExistence type="predicted"/>
<keyword evidence="1" id="KW-1133">Transmembrane helix</keyword>